<keyword evidence="3" id="KW-0964">Secreted</keyword>
<dbReference type="PROSITE" id="PS51019">
    <property type="entry name" value="REELIN"/>
    <property type="match status" value="1"/>
</dbReference>
<keyword evidence="11" id="KW-1185">Reference proteome</keyword>
<evidence type="ECO:0000313" key="12">
    <source>
        <dbReference type="RefSeq" id="XP_013403653.1"/>
    </source>
</evidence>
<keyword evidence="8" id="KW-0044">Antibiotic</keyword>
<dbReference type="InParanoid" id="A0A1S3J069"/>
<organism evidence="11 12">
    <name type="scientific">Lingula anatina</name>
    <name type="common">Brachiopod</name>
    <name type="synonym">Lingula unguis</name>
    <dbReference type="NCBI Taxonomy" id="7574"/>
    <lineage>
        <taxon>Eukaryota</taxon>
        <taxon>Metazoa</taxon>
        <taxon>Spiralia</taxon>
        <taxon>Lophotrochozoa</taxon>
        <taxon>Brachiopoda</taxon>
        <taxon>Linguliformea</taxon>
        <taxon>Lingulata</taxon>
        <taxon>Lingulida</taxon>
        <taxon>Linguloidea</taxon>
        <taxon>Lingulidae</taxon>
        <taxon>Lingula</taxon>
    </lineage>
</organism>
<dbReference type="InterPro" id="IPR051237">
    <property type="entry name" value="Ferric-chelate_Red/DefProt"/>
</dbReference>
<feature type="signal peptide" evidence="9">
    <location>
        <begin position="1"/>
        <end position="19"/>
    </location>
</feature>
<dbReference type="OrthoDB" id="2419613at2759"/>
<feature type="domain" description="Reelin" evidence="10">
    <location>
        <begin position="14"/>
        <end position="181"/>
    </location>
</feature>
<evidence type="ECO:0000256" key="2">
    <source>
        <dbReference type="ARBA" id="ARBA00008501"/>
    </source>
</evidence>
<proteinExistence type="inferred from homology"/>
<dbReference type="GO" id="GO:0016020">
    <property type="term" value="C:membrane"/>
    <property type="evidence" value="ECO:0007669"/>
    <property type="project" value="TreeGrafter"/>
</dbReference>
<dbReference type="KEGG" id="lak:106168941"/>
<dbReference type="STRING" id="7574.A0A1S3J069"/>
<dbReference type="AlphaFoldDB" id="A0A1S3J069"/>
<dbReference type="GO" id="GO:0045087">
    <property type="term" value="P:innate immune response"/>
    <property type="evidence" value="ECO:0007669"/>
    <property type="project" value="UniProtKB-KW"/>
</dbReference>
<comment type="subcellular location">
    <subcellularLocation>
        <location evidence="1">Secreted</location>
    </subcellularLocation>
</comment>
<dbReference type="GO" id="GO:0042742">
    <property type="term" value="P:defense response to bacterium"/>
    <property type="evidence" value="ECO:0007669"/>
    <property type="project" value="UniProtKB-KW"/>
</dbReference>
<dbReference type="PANTHER" id="PTHR45828:SF9">
    <property type="entry name" value="CELL WALL INTEGRITY AND STRESS RESPONSE COMPONENT 4-LIKE-RELATED"/>
    <property type="match status" value="1"/>
</dbReference>
<evidence type="ECO:0000256" key="8">
    <source>
        <dbReference type="ARBA" id="ARBA00023022"/>
    </source>
</evidence>
<dbReference type="CDD" id="cd08544">
    <property type="entry name" value="Reeler"/>
    <property type="match status" value="1"/>
</dbReference>
<evidence type="ECO:0000256" key="3">
    <source>
        <dbReference type="ARBA" id="ARBA00022525"/>
    </source>
</evidence>
<comment type="similarity">
    <text evidence="2">Belongs to the insect defense protein family.</text>
</comment>
<dbReference type="Pfam" id="PF02014">
    <property type="entry name" value="Reeler"/>
    <property type="match status" value="1"/>
</dbReference>
<name>A0A1S3J069_LINAN</name>
<dbReference type="InterPro" id="IPR042307">
    <property type="entry name" value="Reeler_sf"/>
</dbReference>
<evidence type="ECO:0000259" key="10">
    <source>
        <dbReference type="PROSITE" id="PS51019"/>
    </source>
</evidence>
<accession>A0A1S3J069</accession>
<dbReference type="InterPro" id="IPR002861">
    <property type="entry name" value="Reeler_dom"/>
</dbReference>
<keyword evidence="4" id="KW-0929">Antimicrobial</keyword>
<evidence type="ECO:0000256" key="6">
    <source>
        <dbReference type="ARBA" id="ARBA00022729"/>
    </source>
</evidence>
<gene>
    <name evidence="12" type="primary">LOC106168941</name>
</gene>
<evidence type="ECO:0000313" key="11">
    <source>
        <dbReference type="Proteomes" id="UP000085678"/>
    </source>
</evidence>
<dbReference type="GO" id="GO:0005576">
    <property type="term" value="C:extracellular region"/>
    <property type="evidence" value="ECO:0007669"/>
    <property type="project" value="UniProtKB-SubCell"/>
</dbReference>
<feature type="chain" id="PRO_5010270055" evidence="9">
    <location>
        <begin position="20"/>
        <end position="196"/>
    </location>
</feature>
<evidence type="ECO:0000256" key="1">
    <source>
        <dbReference type="ARBA" id="ARBA00004613"/>
    </source>
</evidence>
<dbReference type="PANTHER" id="PTHR45828">
    <property type="entry name" value="CYTOCHROME B561/FERRIC REDUCTASE TRANSMEMBRANE"/>
    <property type="match status" value="1"/>
</dbReference>
<keyword evidence="5" id="KW-0399">Innate immunity</keyword>
<evidence type="ECO:0000256" key="9">
    <source>
        <dbReference type="SAM" id="SignalP"/>
    </source>
</evidence>
<evidence type="ECO:0000256" key="4">
    <source>
        <dbReference type="ARBA" id="ARBA00022529"/>
    </source>
</evidence>
<keyword evidence="7" id="KW-0391">Immunity</keyword>
<dbReference type="GeneID" id="106168941"/>
<protein>
    <submittedName>
        <fullName evidence="12">Defense protein 3</fullName>
    </submittedName>
</protein>
<dbReference type="Gene3D" id="2.60.40.4060">
    <property type="entry name" value="Reeler domain"/>
    <property type="match status" value="1"/>
</dbReference>
<reference evidence="12" key="1">
    <citation type="submission" date="2025-08" db="UniProtKB">
        <authorList>
            <consortium name="RefSeq"/>
        </authorList>
    </citation>
    <scope>IDENTIFICATION</scope>
    <source>
        <tissue evidence="12">Gonads</tissue>
    </source>
</reference>
<evidence type="ECO:0000256" key="5">
    <source>
        <dbReference type="ARBA" id="ARBA00022588"/>
    </source>
</evidence>
<dbReference type="RefSeq" id="XP_013403653.1">
    <property type="nucleotide sequence ID" value="XM_013548199.1"/>
</dbReference>
<sequence>MTTVQLLVLCVCLVSQASGYSSGPPELACISMVPSGHGTSGQRGPSPYTITPSVDQYAEGGSVTLTIKGKNGERFKGFFVQARRADPSLNVEEPIGRFDTISGSKILCDKALGNAISHSSGSDKSEVVLTWNAPTSFQGHLVFKATIVQTQTVFWDNEISALVRDPTAPDIVTTTMGTGPPIDLFHLFRKWKLHCG</sequence>
<keyword evidence="6 9" id="KW-0732">Signal</keyword>
<evidence type="ECO:0000256" key="7">
    <source>
        <dbReference type="ARBA" id="ARBA00022859"/>
    </source>
</evidence>
<dbReference type="Proteomes" id="UP000085678">
    <property type="component" value="Unplaced"/>
</dbReference>